<dbReference type="Proteomes" id="UP001597032">
    <property type="component" value="Unassembled WGS sequence"/>
</dbReference>
<comment type="caution">
    <text evidence="2">The sequence shown here is derived from an EMBL/GenBank/DDBJ whole genome shotgun (WGS) entry which is preliminary data.</text>
</comment>
<feature type="transmembrane region" description="Helical" evidence="1">
    <location>
        <begin position="152"/>
        <end position="169"/>
    </location>
</feature>
<name>A0ABW2Z3S6_9FLAO</name>
<keyword evidence="3" id="KW-1185">Reference proteome</keyword>
<feature type="transmembrane region" description="Helical" evidence="1">
    <location>
        <begin position="7"/>
        <end position="27"/>
    </location>
</feature>
<keyword evidence="1" id="KW-1133">Transmembrane helix</keyword>
<evidence type="ECO:0008006" key="4">
    <source>
        <dbReference type="Google" id="ProtNLM"/>
    </source>
</evidence>
<feature type="transmembrane region" description="Helical" evidence="1">
    <location>
        <begin position="39"/>
        <end position="57"/>
    </location>
</feature>
<evidence type="ECO:0000313" key="2">
    <source>
        <dbReference type="EMBL" id="MFD0760551.1"/>
    </source>
</evidence>
<feature type="transmembrane region" description="Helical" evidence="1">
    <location>
        <begin position="181"/>
        <end position="200"/>
    </location>
</feature>
<gene>
    <name evidence="2" type="ORF">ACFQZW_00490</name>
</gene>
<feature type="transmembrane region" description="Helical" evidence="1">
    <location>
        <begin position="78"/>
        <end position="95"/>
    </location>
</feature>
<proteinExistence type="predicted"/>
<dbReference type="RefSeq" id="WP_298264729.1">
    <property type="nucleotide sequence ID" value="NZ_JBHTIC010000002.1"/>
</dbReference>
<sequence length="201" mass="23539">MKISKFISYFFHPINFPIIGALLYFLFVPRHIFKLQEYTILSVIFIGTYLFPIIFLYTIKRFGMIKSYHMTSIEERKFPTLLFIALSYIIGNWLYKLTIVNLLTLLFFGYGLSLIISYILLFLKIKISLHSSAIAGLIGFLIYFSYHYKLNLLIIISIFFILAGLISTARLRLKAHKFSEVFWGFTLGLISQFLAYTIYII</sequence>
<accession>A0ABW2Z3S6</accession>
<keyword evidence="1" id="KW-0812">Transmembrane</keyword>
<evidence type="ECO:0000256" key="1">
    <source>
        <dbReference type="SAM" id="Phobius"/>
    </source>
</evidence>
<feature type="transmembrane region" description="Helical" evidence="1">
    <location>
        <begin position="127"/>
        <end position="146"/>
    </location>
</feature>
<dbReference type="EMBL" id="JBHTIC010000002">
    <property type="protein sequence ID" value="MFD0760551.1"/>
    <property type="molecule type" value="Genomic_DNA"/>
</dbReference>
<protein>
    <recommendedName>
        <fullName evidence="4">PAP2 superfamily protein</fullName>
    </recommendedName>
</protein>
<evidence type="ECO:0000313" key="3">
    <source>
        <dbReference type="Proteomes" id="UP001597032"/>
    </source>
</evidence>
<keyword evidence="1" id="KW-0472">Membrane</keyword>
<reference evidence="3" key="1">
    <citation type="journal article" date="2019" name="Int. J. Syst. Evol. Microbiol.">
        <title>The Global Catalogue of Microorganisms (GCM) 10K type strain sequencing project: providing services to taxonomists for standard genome sequencing and annotation.</title>
        <authorList>
            <consortium name="The Broad Institute Genomics Platform"/>
            <consortium name="The Broad Institute Genome Sequencing Center for Infectious Disease"/>
            <person name="Wu L."/>
            <person name="Ma J."/>
        </authorList>
    </citation>
    <scope>NUCLEOTIDE SEQUENCE [LARGE SCALE GENOMIC DNA]</scope>
    <source>
        <strain evidence="3">CCUG 60022</strain>
    </source>
</reference>
<dbReference type="Gene3D" id="1.20.144.10">
    <property type="entry name" value="Phosphatidic acid phosphatase type 2/haloperoxidase"/>
    <property type="match status" value="1"/>
</dbReference>
<feature type="transmembrane region" description="Helical" evidence="1">
    <location>
        <begin position="101"/>
        <end position="120"/>
    </location>
</feature>
<organism evidence="2 3">
    <name type="scientific">Lutibacter aestuarii</name>
    <dbReference type="NCBI Taxonomy" id="861111"/>
    <lineage>
        <taxon>Bacteria</taxon>
        <taxon>Pseudomonadati</taxon>
        <taxon>Bacteroidota</taxon>
        <taxon>Flavobacteriia</taxon>
        <taxon>Flavobacteriales</taxon>
        <taxon>Flavobacteriaceae</taxon>
        <taxon>Lutibacter</taxon>
    </lineage>
</organism>